<sequence length="92" mass="10472">PSWSIYVSAENLHTILPTSYPIHGFFFYPFLDNNGNIIRLFIIDDLKQSQGTTGLKEKDVDVVNNIIRIKDSREGLLDSRKMECIDGEVVVT</sequence>
<proteinExistence type="predicted"/>
<gene>
    <name evidence="1" type="ORF">FPK87_23745</name>
</gene>
<organism evidence="1">
    <name type="scientific">Acinetobacter baumannii</name>
    <dbReference type="NCBI Taxonomy" id="470"/>
    <lineage>
        <taxon>Bacteria</taxon>
        <taxon>Pseudomonadati</taxon>
        <taxon>Pseudomonadota</taxon>
        <taxon>Gammaproteobacteria</taxon>
        <taxon>Moraxellales</taxon>
        <taxon>Moraxellaceae</taxon>
        <taxon>Acinetobacter</taxon>
        <taxon>Acinetobacter calcoaceticus/baumannii complex</taxon>
    </lineage>
</organism>
<feature type="non-terminal residue" evidence="1">
    <location>
        <position position="1"/>
    </location>
</feature>
<dbReference type="EMBL" id="VMBB01000728">
    <property type="protein sequence ID" value="MDR8263437.1"/>
    <property type="molecule type" value="Genomic_DNA"/>
</dbReference>
<feature type="non-terminal residue" evidence="1">
    <location>
        <position position="92"/>
    </location>
</feature>
<comment type="caution">
    <text evidence="1">The sequence shown here is derived from an EMBL/GenBank/DDBJ whole genome shotgun (WGS) entry which is preliminary data.</text>
</comment>
<evidence type="ECO:0000313" key="1">
    <source>
        <dbReference type="EMBL" id="MDR8263437.1"/>
    </source>
</evidence>
<accession>A0ABD5DG76</accession>
<name>A0ABD5DG76_ACIBA</name>
<reference evidence="1" key="1">
    <citation type="submission" date="2019-07" db="EMBL/GenBank/DDBJ databases">
        <title>Biological characteristics of mucoid Acinetobacter baumannii from a general hospital in China.</title>
        <authorList>
            <person name="Hua X."/>
            <person name="Yu Y."/>
        </authorList>
    </citation>
    <scope>NUCLEOTIDE SEQUENCE [LARGE SCALE GENOMIC DNA]</scope>
    <source>
        <strain evidence="1">N41</strain>
    </source>
</reference>
<dbReference type="AlphaFoldDB" id="A0ABD5DG76"/>
<protein>
    <submittedName>
        <fullName evidence="1">Protein finQ</fullName>
    </submittedName>
</protein>